<organism evidence="1">
    <name type="scientific">Enterovibrio norvegicus</name>
    <dbReference type="NCBI Taxonomy" id="188144"/>
    <lineage>
        <taxon>Bacteria</taxon>
        <taxon>Pseudomonadati</taxon>
        <taxon>Pseudomonadota</taxon>
        <taxon>Gammaproteobacteria</taxon>
        <taxon>Vibrionales</taxon>
        <taxon>Vibrionaceae</taxon>
        <taxon>Enterovibrio</taxon>
    </lineage>
</organism>
<name>A0A0H3ZIM7_9GAMM</name>
<reference evidence="1" key="1">
    <citation type="journal article" date="2015" name="MBio">
        <title>Eco-Evolutionary Dynamics of Episomes among Ecologically Cohesive Bacterial Populations.</title>
        <authorList>
            <person name="Xue H."/>
            <person name="Cordero O.X."/>
            <person name="Camas F.M."/>
            <person name="Trimble W."/>
            <person name="Meyer F."/>
            <person name="Guglielmini J."/>
            <person name="Rocha E.P."/>
            <person name="Polz M.F."/>
        </authorList>
    </citation>
    <scope>NUCLEOTIDE SEQUENCE</scope>
    <source>
        <strain evidence="1">FF_7</strain>
    </source>
</reference>
<proteinExistence type="predicted"/>
<accession>A0A0H3ZIM7</accession>
<dbReference type="Pfam" id="PF06122">
    <property type="entry name" value="TraH"/>
    <property type="match status" value="1"/>
</dbReference>
<dbReference type="InterPro" id="IPR010927">
    <property type="entry name" value="T4SS_TraH"/>
</dbReference>
<dbReference type="AlphaFoldDB" id="A0A0H3ZIM7"/>
<evidence type="ECO:0000313" key="1">
    <source>
        <dbReference type="EMBL" id="AKN35735.1"/>
    </source>
</evidence>
<protein>
    <submittedName>
        <fullName evidence="1">IncF plasmid conjugative transfer pilus assemblyprotein TraH</fullName>
    </submittedName>
</protein>
<sequence>MDEIAKTSHNIVWSATLKNNWLANDTALAEFLMSLSGSYIYDASGVPAYYASLLTDNNNLVDAMLRGGKIEYYKCDNTGKKACLKPTKKELTLAKDKALEVRIRKTLEALYMSVANDTGLTDAQKSFLEYTETPVLAVFISSVRSNSYPNFSAYARVIAIELLARYLRNMLTVVTTSLNHTQVDSKDIALIMTDIDRARSFTNGLADKAKRVILTQEQLNQAYKDNDSDAMSKVNKQLLQNLSFGG</sequence>
<dbReference type="EMBL" id="KP795449">
    <property type="protein sequence ID" value="AKN35735.1"/>
    <property type="molecule type" value="Genomic_DNA"/>
</dbReference>